<dbReference type="Proteomes" id="UP001596244">
    <property type="component" value="Unassembled WGS sequence"/>
</dbReference>
<organism evidence="1 2">
    <name type="scientific">Corynebacterium nasicanis</name>
    <dbReference type="NCBI Taxonomy" id="1448267"/>
    <lineage>
        <taxon>Bacteria</taxon>
        <taxon>Bacillati</taxon>
        <taxon>Actinomycetota</taxon>
        <taxon>Actinomycetes</taxon>
        <taxon>Mycobacteriales</taxon>
        <taxon>Corynebacteriaceae</taxon>
        <taxon>Corynebacterium</taxon>
    </lineage>
</organism>
<comment type="caution">
    <text evidence="1">The sequence shown here is derived from an EMBL/GenBank/DDBJ whole genome shotgun (WGS) entry which is preliminary data.</text>
</comment>
<evidence type="ECO:0000313" key="1">
    <source>
        <dbReference type="EMBL" id="MFC6146563.1"/>
    </source>
</evidence>
<protein>
    <submittedName>
        <fullName evidence="1">Uncharacterized protein</fullName>
    </submittedName>
</protein>
<dbReference type="RefSeq" id="WP_377001080.1">
    <property type="nucleotide sequence ID" value="NZ_JBHSQE010000004.1"/>
</dbReference>
<sequence>MSNLMPFGGNRRQVARADEFDALDRHTRFEAAQIKADADLQHFRDLTEARLADQAMEHTTALVNRAKQHLQDCPEAASYLEPIIRNYAANAANRVAGRRFQ</sequence>
<gene>
    <name evidence="1" type="ORF">ACFPUZ_07075</name>
</gene>
<proteinExistence type="predicted"/>
<evidence type="ECO:0000313" key="2">
    <source>
        <dbReference type="Proteomes" id="UP001596244"/>
    </source>
</evidence>
<dbReference type="EMBL" id="JBHSQE010000004">
    <property type="protein sequence ID" value="MFC6146563.1"/>
    <property type="molecule type" value="Genomic_DNA"/>
</dbReference>
<keyword evidence="2" id="KW-1185">Reference proteome</keyword>
<name>A0ABW1QC73_9CORY</name>
<accession>A0ABW1QC73</accession>
<reference evidence="2" key="1">
    <citation type="journal article" date="2019" name="Int. J. Syst. Evol. Microbiol.">
        <title>The Global Catalogue of Microorganisms (GCM) 10K type strain sequencing project: providing services to taxonomists for standard genome sequencing and annotation.</title>
        <authorList>
            <consortium name="The Broad Institute Genomics Platform"/>
            <consortium name="The Broad Institute Genome Sequencing Center for Infectious Disease"/>
            <person name="Wu L."/>
            <person name="Ma J."/>
        </authorList>
    </citation>
    <scope>NUCLEOTIDE SEQUENCE [LARGE SCALE GENOMIC DNA]</scope>
    <source>
        <strain evidence="2">CCUG 51943</strain>
    </source>
</reference>